<evidence type="ECO:0000313" key="6">
    <source>
        <dbReference type="Proteomes" id="UP001063350"/>
    </source>
</evidence>
<evidence type="ECO:0000256" key="1">
    <source>
        <dbReference type="ARBA" id="ARBA00023015"/>
    </source>
</evidence>
<keyword evidence="6" id="KW-1185">Reference proteome</keyword>
<dbReference type="Gene3D" id="1.10.10.60">
    <property type="entry name" value="Homeodomain-like"/>
    <property type="match status" value="2"/>
</dbReference>
<proteinExistence type="predicted"/>
<keyword evidence="3" id="KW-0804">Transcription</keyword>
<evidence type="ECO:0000256" key="2">
    <source>
        <dbReference type="ARBA" id="ARBA00023125"/>
    </source>
</evidence>
<dbReference type="PANTHER" id="PTHR43130">
    <property type="entry name" value="ARAC-FAMILY TRANSCRIPTIONAL REGULATOR"/>
    <property type="match status" value="1"/>
</dbReference>
<dbReference type="Pfam" id="PF01965">
    <property type="entry name" value="DJ-1_PfpI"/>
    <property type="match status" value="1"/>
</dbReference>
<protein>
    <submittedName>
        <fullName evidence="5">AraC family transcriptional regulator</fullName>
    </submittedName>
</protein>
<feature type="domain" description="HTH araC/xylS-type" evidence="4">
    <location>
        <begin position="242"/>
        <end position="340"/>
    </location>
</feature>
<gene>
    <name evidence="5" type="ORF">GF1_11070</name>
</gene>
<dbReference type="InterPro" id="IPR002818">
    <property type="entry name" value="DJ-1/PfpI"/>
</dbReference>
<dbReference type="Gene3D" id="3.40.50.880">
    <property type="match status" value="1"/>
</dbReference>
<dbReference type="PROSITE" id="PS00041">
    <property type="entry name" value="HTH_ARAC_FAMILY_1"/>
    <property type="match status" value="1"/>
</dbReference>
<dbReference type="SUPFAM" id="SSF46689">
    <property type="entry name" value="Homeodomain-like"/>
    <property type="match status" value="2"/>
</dbReference>
<keyword evidence="1" id="KW-0805">Transcription regulation</keyword>
<dbReference type="PROSITE" id="PS01124">
    <property type="entry name" value="HTH_ARAC_FAMILY_2"/>
    <property type="match status" value="1"/>
</dbReference>
<sequence>MNSVCNDNKEGDNVMPAQPEKPYRVAILALDNVVATTVTGPADVFSFTGVLWEMIQGREPTPRFEVRIVSPGGRTVYCHNGIVLVPHGTMEDARPDIVIIPGIMEIDQTLERGTDALAWLRQQYDRGCILAAICSGSILLAATGLLDGRRATTHWAMVPEFRARFPRVDLEPDELITEDGNFFCSGAFNSFLDLSIYLVEKLCGREVAIQCAKIFLHDLGRHSQSPYTIFLGRHDHGDTTIRQIQQEMEEHFSRDFDLDQLARKHGMGRRTMERHFKHATGETPLVYLQRVRVERAKQMLESTNMSFDEISYQVGYRDAGFFRKLFVKYTSLLPGEYRSRFSREKWPASTL</sequence>
<dbReference type="SMART" id="SM00342">
    <property type="entry name" value="HTH_ARAC"/>
    <property type="match status" value="1"/>
</dbReference>
<dbReference type="InterPro" id="IPR052158">
    <property type="entry name" value="INH-QAR"/>
</dbReference>
<accession>A0A915TZJ5</accession>
<evidence type="ECO:0000313" key="5">
    <source>
        <dbReference type="EMBL" id="BCO08731.1"/>
    </source>
</evidence>
<keyword evidence="2" id="KW-0238">DNA-binding</keyword>
<name>A0A915TZJ5_9BACT</name>
<organism evidence="5 6">
    <name type="scientific">Desulfolithobacter dissulfuricans</name>
    <dbReference type="NCBI Taxonomy" id="2795293"/>
    <lineage>
        <taxon>Bacteria</taxon>
        <taxon>Pseudomonadati</taxon>
        <taxon>Thermodesulfobacteriota</taxon>
        <taxon>Desulfobulbia</taxon>
        <taxon>Desulfobulbales</taxon>
        <taxon>Desulfobulbaceae</taxon>
        <taxon>Desulfolithobacter</taxon>
    </lineage>
</organism>
<evidence type="ECO:0000256" key="3">
    <source>
        <dbReference type="ARBA" id="ARBA00023163"/>
    </source>
</evidence>
<dbReference type="Proteomes" id="UP001063350">
    <property type="component" value="Chromosome"/>
</dbReference>
<evidence type="ECO:0000259" key="4">
    <source>
        <dbReference type="PROSITE" id="PS01124"/>
    </source>
</evidence>
<reference evidence="5" key="1">
    <citation type="submission" date="2020-12" db="EMBL/GenBank/DDBJ databases">
        <title>Desulfobium dissulfuricans gen. nov., sp. nov., a novel mesophilic, sulfate-reducing bacterium isolated from a deep-sea hydrothermal vent.</title>
        <authorList>
            <person name="Hashimoto Y."/>
            <person name="Tame A."/>
            <person name="Sawayama S."/>
            <person name="Miyazaki J."/>
            <person name="Takai K."/>
            <person name="Nakagawa S."/>
        </authorList>
    </citation>
    <scope>NUCLEOTIDE SEQUENCE</scope>
    <source>
        <strain evidence="5">GF1</strain>
    </source>
</reference>
<dbReference type="EMBL" id="AP024233">
    <property type="protein sequence ID" value="BCO08731.1"/>
    <property type="molecule type" value="Genomic_DNA"/>
</dbReference>
<dbReference type="Pfam" id="PF12833">
    <property type="entry name" value="HTH_18"/>
    <property type="match status" value="1"/>
</dbReference>
<dbReference type="AlphaFoldDB" id="A0A915TZJ5"/>
<dbReference type="InterPro" id="IPR029062">
    <property type="entry name" value="Class_I_gatase-like"/>
</dbReference>
<dbReference type="KEGG" id="ddu:GF1_11070"/>
<dbReference type="InterPro" id="IPR009057">
    <property type="entry name" value="Homeodomain-like_sf"/>
</dbReference>
<dbReference type="GO" id="GO:0043565">
    <property type="term" value="F:sequence-specific DNA binding"/>
    <property type="evidence" value="ECO:0007669"/>
    <property type="project" value="InterPro"/>
</dbReference>
<dbReference type="PANTHER" id="PTHR43130:SF11">
    <property type="entry name" value="TRANSCRIPTIONAL REGULATORY PROTEIN"/>
    <property type="match status" value="1"/>
</dbReference>
<dbReference type="InterPro" id="IPR018062">
    <property type="entry name" value="HTH_AraC-typ_CS"/>
</dbReference>
<dbReference type="GO" id="GO:0003700">
    <property type="term" value="F:DNA-binding transcription factor activity"/>
    <property type="evidence" value="ECO:0007669"/>
    <property type="project" value="InterPro"/>
</dbReference>
<dbReference type="InterPro" id="IPR018060">
    <property type="entry name" value="HTH_AraC"/>
</dbReference>
<dbReference type="CDD" id="cd03138">
    <property type="entry name" value="GATase1_AraC_2"/>
    <property type="match status" value="1"/>
</dbReference>
<dbReference type="SUPFAM" id="SSF52317">
    <property type="entry name" value="Class I glutamine amidotransferase-like"/>
    <property type="match status" value="1"/>
</dbReference>